<accession>A0AAD4MG50</accession>
<sequence>MRAAGKQQETVAGDSRLLENFDKASMKPSFVFIEFPHHAPKQDDLRNRVYRFYSDNIQAGRLYTRNHFMAEGVSKSTINAILQRFHNNLPASHKVGGGRPAKIFTPRKIRSKEPFLVFSLVEFQPNLFFAHLSSRNFGLSSNLFPAFPEFGGFLKGTVCPRSLFFGLWQL</sequence>
<gene>
    <name evidence="1" type="ORF">DdX_21157</name>
</gene>
<protein>
    <submittedName>
        <fullName evidence="1">Uncharacterized protein</fullName>
    </submittedName>
</protein>
<proteinExistence type="predicted"/>
<evidence type="ECO:0000313" key="1">
    <source>
        <dbReference type="EMBL" id="KAI1692604.1"/>
    </source>
</evidence>
<name>A0AAD4MG50_9BILA</name>
<keyword evidence="2" id="KW-1185">Reference proteome</keyword>
<organism evidence="1 2">
    <name type="scientific">Ditylenchus destructor</name>
    <dbReference type="NCBI Taxonomy" id="166010"/>
    <lineage>
        <taxon>Eukaryota</taxon>
        <taxon>Metazoa</taxon>
        <taxon>Ecdysozoa</taxon>
        <taxon>Nematoda</taxon>
        <taxon>Chromadorea</taxon>
        <taxon>Rhabditida</taxon>
        <taxon>Tylenchina</taxon>
        <taxon>Tylenchomorpha</taxon>
        <taxon>Sphaerularioidea</taxon>
        <taxon>Anguinidae</taxon>
        <taxon>Anguininae</taxon>
        <taxon>Ditylenchus</taxon>
    </lineage>
</organism>
<dbReference type="AlphaFoldDB" id="A0AAD4MG50"/>
<reference evidence="1" key="1">
    <citation type="submission" date="2022-01" db="EMBL/GenBank/DDBJ databases">
        <title>Genome Sequence Resource for Two Populations of Ditylenchus destructor, the Migratory Endoparasitic Phytonematode.</title>
        <authorList>
            <person name="Zhang H."/>
            <person name="Lin R."/>
            <person name="Xie B."/>
        </authorList>
    </citation>
    <scope>NUCLEOTIDE SEQUENCE</scope>
    <source>
        <strain evidence="1">BazhouSP</strain>
    </source>
</reference>
<dbReference type="EMBL" id="JAKKPZ010000739">
    <property type="protein sequence ID" value="KAI1692604.1"/>
    <property type="molecule type" value="Genomic_DNA"/>
</dbReference>
<dbReference type="Proteomes" id="UP001201812">
    <property type="component" value="Unassembled WGS sequence"/>
</dbReference>
<comment type="caution">
    <text evidence="1">The sequence shown here is derived from an EMBL/GenBank/DDBJ whole genome shotgun (WGS) entry which is preliminary data.</text>
</comment>
<evidence type="ECO:0000313" key="2">
    <source>
        <dbReference type="Proteomes" id="UP001201812"/>
    </source>
</evidence>